<feature type="domain" description="Beta-lactamase-related" evidence="1">
    <location>
        <begin position="40"/>
        <end position="352"/>
    </location>
</feature>
<name>A0A3D3TLK3_9BACT</name>
<gene>
    <name evidence="2" type="ORF">DIT26_05445</name>
</gene>
<dbReference type="Gene3D" id="3.40.710.10">
    <property type="entry name" value="DD-peptidase/beta-lactamase superfamily"/>
    <property type="match status" value="1"/>
</dbReference>
<dbReference type="InterPro" id="IPR012338">
    <property type="entry name" value="Beta-lactam/transpept-like"/>
</dbReference>
<dbReference type="SUPFAM" id="SSF56601">
    <property type="entry name" value="beta-lactamase/transpeptidase-like"/>
    <property type="match status" value="1"/>
</dbReference>
<dbReference type="AlphaFoldDB" id="A0A3D3TLK3"/>
<dbReference type="Pfam" id="PF00144">
    <property type="entry name" value="Beta-lactamase"/>
    <property type="match status" value="1"/>
</dbReference>
<evidence type="ECO:0000259" key="1">
    <source>
        <dbReference type="Pfam" id="PF00144"/>
    </source>
</evidence>
<proteinExistence type="predicted"/>
<dbReference type="Proteomes" id="UP000264215">
    <property type="component" value="Unassembled WGS sequence"/>
</dbReference>
<dbReference type="EMBL" id="DQBS01000129">
    <property type="protein sequence ID" value="HCO70014.1"/>
    <property type="molecule type" value="Genomic_DNA"/>
</dbReference>
<reference evidence="2 3" key="1">
    <citation type="journal article" date="2018" name="Nat. Biotechnol.">
        <title>A standardized bacterial taxonomy based on genome phylogeny substantially revises the tree of life.</title>
        <authorList>
            <person name="Parks D.H."/>
            <person name="Chuvochina M."/>
            <person name="Waite D.W."/>
            <person name="Rinke C."/>
            <person name="Skarshewski A."/>
            <person name="Chaumeil P.A."/>
            <person name="Hugenholtz P."/>
        </authorList>
    </citation>
    <scope>NUCLEOTIDE SEQUENCE [LARGE SCALE GENOMIC DNA]</scope>
    <source>
        <strain evidence="2">UBA9905</strain>
    </source>
</reference>
<protein>
    <submittedName>
        <fullName evidence="2">Serine hydrolase</fullName>
    </submittedName>
</protein>
<dbReference type="InterPro" id="IPR050491">
    <property type="entry name" value="AmpC-like"/>
</dbReference>
<dbReference type="PANTHER" id="PTHR46825">
    <property type="entry name" value="D-ALANYL-D-ALANINE-CARBOXYPEPTIDASE/ENDOPEPTIDASE AMPH"/>
    <property type="match status" value="1"/>
</dbReference>
<dbReference type="GO" id="GO:0016787">
    <property type="term" value="F:hydrolase activity"/>
    <property type="evidence" value="ECO:0007669"/>
    <property type="project" value="UniProtKB-KW"/>
</dbReference>
<dbReference type="InterPro" id="IPR001466">
    <property type="entry name" value="Beta-lactam-related"/>
</dbReference>
<sequence length="362" mass="40609">MLRRQAIVVLFVMSLSLLLFSNPIDEVMNKTIAFEGFWGAVLVSRGDAILHAAGYGMADIERNIPNTPEKKFRIASITKQFTAAAVLKLLEEGTISLSDSVVKFIPEFPNGERILIHQMLNHSSGIPTMINTEQLLEEVEKFGEGRSLEEAEIAYISSLPLRFEPGNSFLYSNSAYFLLSVIIERASGKRYNEYLRTNFFEPLGMNNTGYDYNEYDSGWGLPYYSDSYVIDLSRVRPADWVDRRLPGGAGGLYSTVYDLYLWDRALSSGKVLSESSLRLMQSPSNELFEAGYGVFIGNELIDGEYRRVVYHDGDTKGTSTRINRYVDDDIFVVVLSNIEGRDFTALAYELAKAVIVNGMGTD</sequence>
<evidence type="ECO:0000313" key="2">
    <source>
        <dbReference type="EMBL" id="HCO70014.1"/>
    </source>
</evidence>
<dbReference type="PANTHER" id="PTHR46825:SF9">
    <property type="entry name" value="BETA-LACTAMASE-RELATED DOMAIN-CONTAINING PROTEIN"/>
    <property type="match status" value="1"/>
</dbReference>
<keyword evidence="2" id="KW-0378">Hydrolase</keyword>
<comment type="caution">
    <text evidence="2">The sequence shown here is derived from an EMBL/GenBank/DDBJ whole genome shotgun (WGS) entry which is preliminary data.</text>
</comment>
<organism evidence="2 3">
    <name type="scientific">Mesotoga infera</name>
    <dbReference type="NCBI Taxonomy" id="1236046"/>
    <lineage>
        <taxon>Bacteria</taxon>
        <taxon>Thermotogati</taxon>
        <taxon>Thermotogota</taxon>
        <taxon>Thermotogae</taxon>
        <taxon>Kosmotogales</taxon>
        <taxon>Kosmotogaceae</taxon>
        <taxon>Mesotoga</taxon>
    </lineage>
</organism>
<accession>A0A3D3TLK3</accession>
<evidence type="ECO:0000313" key="3">
    <source>
        <dbReference type="Proteomes" id="UP000264215"/>
    </source>
</evidence>